<dbReference type="PROSITE" id="PS00862">
    <property type="entry name" value="OX2_COVAL_FAD"/>
    <property type="match status" value="1"/>
</dbReference>
<dbReference type="GO" id="GO:0003847">
    <property type="term" value="F:1-alkyl-2-acetylglycerophosphocholine esterase activity"/>
    <property type="evidence" value="ECO:0007669"/>
    <property type="project" value="TreeGrafter"/>
</dbReference>
<dbReference type="OrthoDB" id="339159at2"/>
<evidence type="ECO:0000256" key="5">
    <source>
        <dbReference type="ARBA" id="ARBA00023098"/>
    </source>
</evidence>
<evidence type="ECO:0000313" key="7">
    <source>
        <dbReference type="Proteomes" id="UP000239494"/>
    </source>
</evidence>
<gene>
    <name evidence="6" type="ORF">CLV43_11323</name>
</gene>
<dbReference type="PANTHER" id="PTHR10272:SF0">
    <property type="entry name" value="PLATELET-ACTIVATING FACTOR ACETYLHYDROLASE"/>
    <property type="match status" value="1"/>
</dbReference>
<sequence>MSTPFTEAGGIPVADPTPVTTFSPVVLPVPGRAVDLRLKVSAPATGSDLPVILLSHGHGPSNFVSSLHGYGPVVDFWAARGFVVLQPTHLDSMALGLREADDPDAPLYWRSRAEDMRFVLDHLDDVEAAVPGLGGRLDRSRIAAVGHSMGGHTVGMLCGLRVTDPADGSEVDLADDRVKVGVLMAPPGRGEDLAATASELYPALRTTSFAAMATRALVVVGENDWHPVFSDRKDWRGDAYFLSPGPKSLLTLLGAEHGLGGVSAYDAAETTDENPERVAVLRALVWAYLRSALYPGDPAWNDATAALDAGMGAVESK</sequence>
<evidence type="ECO:0000256" key="4">
    <source>
        <dbReference type="ARBA" id="ARBA00023002"/>
    </source>
</evidence>
<evidence type="ECO:0008006" key="8">
    <source>
        <dbReference type="Google" id="ProtNLM"/>
    </source>
</evidence>
<dbReference type="EMBL" id="PVTF01000013">
    <property type="protein sequence ID" value="PRY35596.1"/>
    <property type="molecule type" value="Genomic_DNA"/>
</dbReference>
<keyword evidence="7" id="KW-1185">Reference proteome</keyword>
<proteinExistence type="inferred from homology"/>
<dbReference type="InterPro" id="IPR029058">
    <property type="entry name" value="AB_hydrolase_fold"/>
</dbReference>
<evidence type="ECO:0000313" key="6">
    <source>
        <dbReference type="EMBL" id="PRY35596.1"/>
    </source>
</evidence>
<comment type="caution">
    <text evidence="6">The sequence shown here is derived from an EMBL/GenBank/DDBJ whole genome shotgun (WGS) entry which is preliminary data.</text>
</comment>
<dbReference type="RefSeq" id="WP_106193100.1">
    <property type="nucleotide sequence ID" value="NZ_PVTF01000013.1"/>
</dbReference>
<organism evidence="6 7">
    <name type="scientific">Umezawaea tangerina</name>
    <dbReference type="NCBI Taxonomy" id="84725"/>
    <lineage>
        <taxon>Bacteria</taxon>
        <taxon>Bacillati</taxon>
        <taxon>Actinomycetota</taxon>
        <taxon>Actinomycetes</taxon>
        <taxon>Pseudonocardiales</taxon>
        <taxon>Pseudonocardiaceae</taxon>
        <taxon>Umezawaea</taxon>
    </lineage>
</organism>
<dbReference type="GO" id="GO:0016042">
    <property type="term" value="P:lipid catabolic process"/>
    <property type="evidence" value="ECO:0007669"/>
    <property type="project" value="UniProtKB-KW"/>
</dbReference>
<keyword evidence="4" id="KW-0560">Oxidoreductase</keyword>
<comment type="similarity">
    <text evidence="1">Belongs to the oxygen-dependent FAD-linked oxidoreductase family.</text>
</comment>
<keyword evidence="3" id="KW-0442">Lipid degradation</keyword>
<dbReference type="SUPFAM" id="SSF53474">
    <property type="entry name" value="alpha/beta-Hydrolases"/>
    <property type="match status" value="1"/>
</dbReference>
<protein>
    <recommendedName>
        <fullName evidence="8">Chlorophyllase-like protein</fullName>
    </recommendedName>
</protein>
<dbReference type="PANTHER" id="PTHR10272">
    <property type="entry name" value="PLATELET-ACTIVATING FACTOR ACETYLHYDROLASE"/>
    <property type="match status" value="1"/>
</dbReference>
<name>A0A2T0SQB6_9PSEU</name>
<dbReference type="Proteomes" id="UP000239494">
    <property type="component" value="Unassembled WGS sequence"/>
</dbReference>
<evidence type="ECO:0000256" key="1">
    <source>
        <dbReference type="ARBA" id="ARBA00005466"/>
    </source>
</evidence>
<dbReference type="GO" id="GO:0016491">
    <property type="term" value="F:oxidoreductase activity"/>
    <property type="evidence" value="ECO:0007669"/>
    <property type="project" value="UniProtKB-KW"/>
</dbReference>
<dbReference type="Gene3D" id="3.40.50.1820">
    <property type="entry name" value="alpha/beta hydrolase"/>
    <property type="match status" value="1"/>
</dbReference>
<accession>A0A2T0SQB6</accession>
<dbReference type="AlphaFoldDB" id="A0A2T0SQB6"/>
<dbReference type="InterPro" id="IPR006093">
    <property type="entry name" value="Oxy_OxRdtase_FAD_BS"/>
</dbReference>
<evidence type="ECO:0000256" key="2">
    <source>
        <dbReference type="ARBA" id="ARBA00022801"/>
    </source>
</evidence>
<reference evidence="6 7" key="1">
    <citation type="submission" date="2018-03" db="EMBL/GenBank/DDBJ databases">
        <title>Genomic Encyclopedia of Archaeal and Bacterial Type Strains, Phase II (KMG-II): from individual species to whole genera.</title>
        <authorList>
            <person name="Goeker M."/>
        </authorList>
    </citation>
    <scope>NUCLEOTIDE SEQUENCE [LARGE SCALE GENOMIC DNA]</scope>
    <source>
        <strain evidence="6 7">DSM 44720</strain>
    </source>
</reference>
<keyword evidence="5" id="KW-0443">Lipid metabolism</keyword>
<evidence type="ECO:0000256" key="3">
    <source>
        <dbReference type="ARBA" id="ARBA00022963"/>
    </source>
</evidence>
<keyword evidence="2" id="KW-0378">Hydrolase</keyword>